<accession>A0A921FDX6</accession>
<reference evidence="2" key="1">
    <citation type="journal article" date="2021" name="PeerJ">
        <title>Extensive microbial diversity within the chicken gut microbiome revealed by metagenomics and culture.</title>
        <authorList>
            <person name="Gilroy R."/>
            <person name="Ravi A."/>
            <person name="Getino M."/>
            <person name="Pursley I."/>
            <person name="Horton D.L."/>
            <person name="Alikhan N.F."/>
            <person name="Baker D."/>
            <person name="Gharbi K."/>
            <person name="Hall N."/>
            <person name="Watson M."/>
            <person name="Adriaenssens E.M."/>
            <person name="Foster-Nyarko E."/>
            <person name="Jarju S."/>
            <person name="Secka A."/>
            <person name="Antonio M."/>
            <person name="Oren A."/>
            <person name="Chaudhuri R.R."/>
            <person name="La Ragione R."/>
            <person name="Hildebrand F."/>
            <person name="Pallen M.J."/>
        </authorList>
    </citation>
    <scope>NUCLEOTIDE SEQUENCE</scope>
    <source>
        <strain evidence="2">CHK165-8395</strain>
    </source>
</reference>
<name>A0A921FDX6_9BACT</name>
<reference evidence="2" key="2">
    <citation type="submission" date="2021-09" db="EMBL/GenBank/DDBJ databases">
        <authorList>
            <person name="Gilroy R."/>
        </authorList>
    </citation>
    <scope>NUCLEOTIDE SEQUENCE</scope>
    <source>
        <strain evidence="2">CHK165-8395</strain>
    </source>
</reference>
<proteinExistence type="predicted"/>
<evidence type="ECO:0000256" key="1">
    <source>
        <dbReference type="SAM" id="SignalP"/>
    </source>
</evidence>
<feature type="chain" id="PRO_5036735213" description="Lipocalin-like domain-containing protein" evidence="1">
    <location>
        <begin position="24"/>
        <end position="322"/>
    </location>
</feature>
<comment type="caution">
    <text evidence="2">The sequence shown here is derived from an EMBL/GenBank/DDBJ whole genome shotgun (WGS) entry which is preliminary data.</text>
</comment>
<gene>
    <name evidence="2" type="ORF">K8U81_01830</name>
</gene>
<protein>
    <recommendedName>
        <fullName evidence="4">Lipocalin-like domain-containing protein</fullName>
    </recommendedName>
</protein>
<feature type="signal peptide" evidence="1">
    <location>
        <begin position="1"/>
        <end position="23"/>
    </location>
</feature>
<keyword evidence="1" id="KW-0732">Signal</keyword>
<evidence type="ECO:0000313" key="2">
    <source>
        <dbReference type="EMBL" id="HJF06920.1"/>
    </source>
</evidence>
<organism evidence="2 3">
    <name type="scientific">Phocaeicola coprocola</name>
    <dbReference type="NCBI Taxonomy" id="310298"/>
    <lineage>
        <taxon>Bacteria</taxon>
        <taxon>Pseudomonadati</taxon>
        <taxon>Bacteroidota</taxon>
        <taxon>Bacteroidia</taxon>
        <taxon>Bacteroidales</taxon>
        <taxon>Bacteroidaceae</taxon>
        <taxon>Phocaeicola</taxon>
    </lineage>
</organism>
<dbReference type="Proteomes" id="UP000718012">
    <property type="component" value="Unassembled WGS sequence"/>
</dbReference>
<evidence type="ECO:0000313" key="3">
    <source>
        <dbReference type="Proteomes" id="UP000718012"/>
    </source>
</evidence>
<sequence>MNMKYALSSILLCFSLFCLPSCNDNETPASTPDGEEVEEVIKSYDWQLEGKWEYASNNGNDFSRTLVFEKDGKGSYDDGTLEWYCSNNHLYIDFDNGKSIKDCDYLFYGATLQLKSPQLSYILDCPFIGSWLASDAHNHFTGSTFYYTFAADGNAECFTFNTSGIWESQKYSWLRTQDGIQLLSNMANKNLICEADAEKLTIQGDGDFSHTSPFYGKWKSVYSQDGIIDEKDENFSTIELYQRTDDDYFVYYEKDNKYASFQGPMSILLPNRALLINPADGSDPLFLYFRFYYSKDSEKVYLELSKDNSFTEYTRYEFVTTL</sequence>
<dbReference type="EMBL" id="DYXD01000041">
    <property type="protein sequence ID" value="HJF06920.1"/>
    <property type="molecule type" value="Genomic_DNA"/>
</dbReference>
<evidence type="ECO:0008006" key="4">
    <source>
        <dbReference type="Google" id="ProtNLM"/>
    </source>
</evidence>
<dbReference type="AlphaFoldDB" id="A0A921FDX6"/>